<proteinExistence type="predicted"/>
<protein>
    <submittedName>
        <fullName evidence="2">Uncharacterized protein</fullName>
    </submittedName>
</protein>
<organism evidence="2">
    <name type="scientific">Aphanomyces stellatus</name>
    <dbReference type="NCBI Taxonomy" id="120398"/>
    <lineage>
        <taxon>Eukaryota</taxon>
        <taxon>Sar</taxon>
        <taxon>Stramenopiles</taxon>
        <taxon>Oomycota</taxon>
        <taxon>Saprolegniomycetes</taxon>
        <taxon>Saprolegniales</taxon>
        <taxon>Verrucalvaceae</taxon>
        <taxon>Aphanomyces</taxon>
    </lineage>
</organism>
<dbReference type="AlphaFoldDB" id="A0A6A4Y6F5"/>
<gene>
    <name evidence="2" type="ORF">As57867_017558</name>
</gene>
<accession>A0A6A4Y6F5</accession>
<feature type="compositionally biased region" description="Basic and acidic residues" evidence="1">
    <location>
        <begin position="22"/>
        <end position="57"/>
    </location>
</feature>
<comment type="caution">
    <text evidence="2">The sequence shown here is derived from an EMBL/GenBank/DDBJ whole genome shotgun (WGS) entry which is preliminary data.</text>
</comment>
<name>A0A6A4Y6F5_9STRA</name>
<feature type="non-terminal residue" evidence="2">
    <location>
        <position position="190"/>
    </location>
</feature>
<feature type="region of interest" description="Disordered" evidence="1">
    <location>
        <begin position="133"/>
        <end position="190"/>
    </location>
</feature>
<feature type="compositionally biased region" description="Polar residues" evidence="1">
    <location>
        <begin position="172"/>
        <end position="190"/>
    </location>
</feature>
<reference evidence="2" key="1">
    <citation type="submission" date="2019-06" db="EMBL/GenBank/DDBJ databases">
        <title>Genomics analysis of Aphanomyces spp. identifies a new class of oomycete effector associated with host adaptation.</title>
        <authorList>
            <person name="Gaulin E."/>
        </authorList>
    </citation>
    <scope>NUCLEOTIDE SEQUENCE</scope>
    <source>
        <strain evidence="2">CBS 578.67</strain>
    </source>
</reference>
<dbReference type="EMBL" id="VJMH01006208">
    <property type="protein sequence ID" value="KAF0691080.1"/>
    <property type="molecule type" value="Genomic_DNA"/>
</dbReference>
<evidence type="ECO:0000256" key="1">
    <source>
        <dbReference type="SAM" id="MobiDB-lite"/>
    </source>
</evidence>
<sequence length="190" mass="21424">MSAIELAALKKLENEIARKEALAKRKKEGKDVKEAERQAEKRMCEDEKLKTSPEKVTQRTTNEPTYEIKHRTFADLKRVRPVMFHDRSVPFGAPYNVLMCHTGEYVVPQLLAGPETKPLRPRRLGIDHVAMHANDSDEESDEGDLGCNVMDNGVDRDDSNSDTQDGFIGRIPTTTRPQAHQQNTSHNDGS</sequence>
<feature type="region of interest" description="Disordered" evidence="1">
    <location>
        <begin position="22"/>
        <end position="61"/>
    </location>
</feature>
<evidence type="ECO:0000313" key="2">
    <source>
        <dbReference type="EMBL" id="KAF0691080.1"/>
    </source>
</evidence>